<feature type="transmembrane region" description="Helical" evidence="1">
    <location>
        <begin position="116"/>
        <end position="143"/>
    </location>
</feature>
<organism evidence="2 3">
    <name type="scientific">Syntrophus gentianae</name>
    <dbReference type="NCBI Taxonomy" id="43775"/>
    <lineage>
        <taxon>Bacteria</taxon>
        <taxon>Pseudomonadati</taxon>
        <taxon>Thermodesulfobacteriota</taxon>
        <taxon>Syntrophia</taxon>
        <taxon>Syntrophales</taxon>
        <taxon>Syntrophaceae</taxon>
        <taxon>Syntrophus</taxon>
    </lineage>
</organism>
<feature type="transmembrane region" description="Helical" evidence="1">
    <location>
        <begin position="164"/>
        <end position="182"/>
    </location>
</feature>
<evidence type="ECO:0000256" key="1">
    <source>
        <dbReference type="SAM" id="Phobius"/>
    </source>
</evidence>
<name>A0A1H7W488_9BACT</name>
<dbReference type="InterPro" id="IPR010295">
    <property type="entry name" value="DUF898"/>
</dbReference>
<dbReference type="OrthoDB" id="9765721at2"/>
<feature type="transmembrane region" description="Helical" evidence="1">
    <location>
        <begin position="215"/>
        <end position="238"/>
    </location>
</feature>
<dbReference type="Pfam" id="PF05987">
    <property type="entry name" value="DUF898"/>
    <property type="match status" value="1"/>
</dbReference>
<dbReference type="RefSeq" id="WP_093882682.1">
    <property type="nucleotide sequence ID" value="NZ_FOBS01000005.1"/>
</dbReference>
<sequence length="334" mass="37923">MDFPVQDGSNTDGHAVTDVNERKTYRFCFQGNGGTLFGIQIVNFLLIIVTLGVYYFWAKTRVRSYTWSQVDFCGDRFAYHGTGKEVLIGWLKAALFLGIPFLALKKIPIITGMSEPVIIAGALASSLLVMIFIPVATVGARRYRLSRTSLRGIRFSFRGKWQEFAKIFFGCLPWMLLTLGFYRPYFEIRCQDFLIEKGYFGNKKFSFYGEGKDLLGSYVIAVLLAVPTLLLSFVWYGYKKKKYIWNHISFESALFQSTITFGGIVGLYLVNGLILICTLGFGAPWAKVRTLRYYLEHLTLEGRVNLMDIVQEARESSAFGEEVGDFFALEFDLG</sequence>
<keyword evidence="3" id="KW-1185">Reference proteome</keyword>
<accession>A0A1H7W488</accession>
<keyword evidence="1" id="KW-0472">Membrane</keyword>
<keyword evidence="1" id="KW-0812">Transmembrane</keyword>
<feature type="transmembrane region" description="Helical" evidence="1">
    <location>
        <begin position="259"/>
        <end position="286"/>
    </location>
</feature>
<feature type="transmembrane region" description="Helical" evidence="1">
    <location>
        <begin position="86"/>
        <end position="104"/>
    </location>
</feature>
<evidence type="ECO:0000313" key="2">
    <source>
        <dbReference type="EMBL" id="SEM16134.1"/>
    </source>
</evidence>
<evidence type="ECO:0000313" key="3">
    <source>
        <dbReference type="Proteomes" id="UP000198744"/>
    </source>
</evidence>
<gene>
    <name evidence="2" type="ORF">SAMN04489760_105156</name>
</gene>
<reference evidence="2 3" key="1">
    <citation type="submission" date="2016-10" db="EMBL/GenBank/DDBJ databases">
        <authorList>
            <person name="de Groot N.N."/>
        </authorList>
    </citation>
    <scope>NUCLEOTIDE SEQUENCE [LARGE SCALE GENOMIC DNA]</scope>
    <source>
        <strain evidence="2 3">DSM 8423</strain>
    </source>
</reference>
<dbReference type="AlphaFoldDB" id="A0A1H7W488"/>
<keyword evidence="1" id="KW-1133">Transmembrane helix</keyword>
<feature type="transmembrane region" description="Helical" evidence="1">
    <location>
        <begin position="37"/>
        <end position="57"/>
    </location>
</feature>
<dbReference type="Proteomes" id="UP000198744">
    <property type="component" value="Unassembled WGS sequence"/>
</dbReference>
<protein>
    <submittedName>
        <fullName evidence="2">Uncharacterized membrane protein YjgN, DUF898 family</fullName>
    </submittedName>
</protein>
<dbReference type="STRING" id="43775.SAMN04489760_105156"/>
<dbReference type="EMBL" id="FOBS01000005">
    <property type="protein sequence ID" value="SEM16134.1"/>
    <property type="molecule type" value="Genomic_DNA"/>
</dbReference>
<proteinExistence type="predicted"/>